<organism evidence="17 18">
    <name type="scientific">Blastomyces gilchristii (strain SLH14081)</name>
    <name type="common">Blastomyces dermatitidis</name>
    <dbReference type="NCBI Taxonomy" id="559298"/>
    <lineage>
        <taxon>Eukaryota</taxon>
        <taxon>Fungi</taxon>
        <taxon>Dikarya</taxon>
        <taxon>Ascomycota</taxon>
        <taxon>Pezizomycotina</taxon>
        <taxon>Eurotiomycetes</taxon>
        <taxon>Eurotiomycetidae</taxon>
        <taxon>Onygenales</taxon>
        <taxon>Ajellomycetaceae</taxon>
        <taxon>Blastomyces</taxon>
    </lineage>
</organism>
<dbReference type="GO" id="GO:0042719">
    <property type="term" value="C:mitochondrial intermembrane space chaperone complex"/>
    <property type="evidence" value="ECO:0007669"/>
    <property type="project" value="UniProtKB-ARBA"/>
</dbReference>
<keyword evidence="6" id="KW-0862">Zinc</keyword>
<keyword evidence="8 14" id="KW-0811">Translocation</keyword>
<dbReference type="GeneID" id="8503853"/>
<dbReference type="GO" id="GO:0045039">
    <property type="term" value="P:protein insertion into mitochondrial inner membrane"/>
    <property type="evidence" value="ECO:0007669"/>
    <property type="project" value="UniProtKB-ARBA"/>
</dbReference>
<evidence type="ECO:0000256" key="11">
    <source>
        <dbReference type="ARBA" id="ARBA00023186"/>
    </source>
</evidence>
<feature type="region of interest" description="Disordered" evidence="15">
    <location>
        <begin position="98"/>
        <end position="117"/>
    </location>
</feature>
<feature type="domain" description="Tim10-like" evidence="16">
    <location>
        <begin position="28"/>
        <end position="87"/>
    </location>
</feature>
<evidence type="ECO:0000256" key="9">
    <source>
        <dbReference type="ARBA" id="ARBA00023128"/>
    </source>
</evidence>
<evidence type="ECO:0000313" key="18">
    <source>
        <dbReference type="Proteomes" id="UP000002038"/>
    </source>
</evidence>
<evidence type="ECO:0000256" key="12">
    <source>
        <dbReference type="ARBA" id="ARBA00025151"/>
    </source>
</evidence>
<dbReference type="FunFam" id="1.10.287.810:FF:000001">
    <property type="entry name" value="mitochondrial import inner membrane translocase subunit TIM13"/>
    <property type="match status" value="1"/>
</dbReference>
<dbReference type="GO" id="GO:0015031">
    <property type="term" value="P:protein transport"/>
    <property type="evidence" value="ECO:0007669"/>
    <property type="project" value="UniProtKB-KW"/>
</dbReference>
<keyword evidence="4" id="KW-0479">Metal-binding</keyword>
<evidence type="ECO:0000313" key="17">
    <source>
        <dbReference type="EMBL" id="OAT09977.1"/>
    </source>
</evidence>
<dbReference type="InterPro" id="IPR035427">
    <property type="entry name" value="Tim10-like_dom_sf"/>
</dbReference>
<dbReference type="Gene3D" id="1.10.287.810">
    <property type="entry name" value="Mitochondrial import inner membrane translocase subunit tim13 like domains"/>
    <property type="match status" value="1"/>
</dbReference>
<dbReference type="RefSeq" id="XP_002624154.1">
    <property type="nucleotide sequence ID" value="XM_002624108.2"/>
</dbReference>
<dbReference type="VEuPathDB" id="FungiDB:BDBG_05662"/>
<dbReference type="GO" id="GO:0005743">
    <property type="term" value="C:mitochondrial inner membrane"/>
    <property type="evidence" value="ECO:0007669"/>
    <property type="project" value="UniProtKB-SubCell"/>
</dbReference>
<keyword evidence="5 14" id="KW-0472">Membrane</keyword>
<feature type="region of interest" description="Disordered" evidence="15">
    <location>
        <begin position="1"/>
        <end position="20"/>
    </location>
</feature>
<name>A0A179USD8_BLAGS</name>
<keyword evidence="9 14" id="KW-0496">Mitochondrion</keyword>
<evidence type="ECO:0000256" key="15">
    <source>
        <dbReference type="SAM" id="MobiDB-lite"/>
    </source>
</evidence>
<dbReference type="EMBL" id="GG657458">
    <property type="protein sequence ID" value="OAT09977.1"/>
    <property type="molecule type" value="Genomic_DNA"/>
</dbReference>
<proteinExistence type="inferred from homology"/>
<evidence type="ECO:0000256" key="6">
    <source>
        <dbReference type="ARBA" id="ARBA00022833"/>
    </source>
</evidence>
<comment type="subunit">
    <text evidence="13">Heterohexamer; composed of 3 copies of TIM8 and 3 copies of TIM13, named soluble 70 kDa complex. Associates with the TIM22 complex, whose core is composed of TIM22 and TIM54. Interacts with the transmembrane regions of multi-pass transmembrane proteins in transit.</text>
</comment>
<dbReference type="Proteomes" id="UP000002038">
    <property type="component" value="Unassembled WGS sequence"/>
</dbReference>
<evidence type="ECO:0000256" key="10">
    <source>
        <dbReference type="ARBA" id="ARBA00023157"/>
    </source>
</evidence>
<evidence type="ECO:0000259" key="16">
    <source>
        <dbReference type="Pfam" id="PF02953"/>
    </source>
</evidence>
<evidence type="ECO:0000256" key="5">
    <source>
        <dbReference type="ARBA" id="ARBA00022792"/>
    </source>
</evidence>
<evidence type="ECO:0000256" key="3">
    <source>
        <dbReference type="ARBA" id="ARBA00022448"/>
    </source>
</evidence>
<keyword evidence="3 14" id="KW-0813">Transport</keyword>
<evidence type="ECO:0000256" key="4">
    <source>
        <dbReference type="ARBA" id="ARBA00022723"/>
    </source>
</evidence>
<dbReference type="KEGG" id="bgh:BDBG_05662"/>
<sequence length="117" mass="12163">MSLSNPFSQTGSASPQTSADVKSAIITQVQQEAAVNNARSLITKVNENCFEKCIPSPGSSLSSKEQTCLTACMEKYIQLWNATSRAYGARVNQEQKMGGVGGSSSFGGSGDGSGGIF</sequence>
<comment type="function">
    <text evidence="12">Mitochondrial intermembrane chaperone that participates in the import and insertion of some multi-pass transmembrane proteins into the mitochondrial inner membrane. Also required for the transfer of beta-barrel precursors from the TOM complex to the sorting and assembly machinery (SAM complex) of the outer membrane. Acts as a chaperone-like protein that protects the hydrophobic precursors from aggregation and guide them through the mitochondrial intermembrane space. The TIM8-TIM13 complex is non essential and only mediates the import of few proteins, while the predominant TIM9-TIM10 70 kDa complex is crucial and mediates the import of much more proteins.</text>
</comment>
<keyword evidence="18" id="KW-1185">Reference proteome</keyword>
<evidence type="ECO:0000256" key="7">
    <source>
        <dbReference type="ARBA" id="ARBA00022927"/>
    </source>
</evidence>
<comment type="similarity">
    <text evidence="2 14">Belongs to the small Tim family.</text>
</comment>
<dbReference type="InterPro" id="IPR004217">
    <property type="entry name" value="Tim10-like"/>
</dbReference>
<reference evidence="18" key="1">
    <citation type="journal article" date="2015" name="PLoS Genet.">
        <title>The dynamic genome and transcriptome of the human fungal pathogen Blastomyces and close relative Emmonsia.</title>
        <authorList>
            <person name="Munoz J.F."/>
            <person name="Gauthier G.M."/>
            <person name="Desjardins C.A."/>
            <person name="Gallo J.E."/>
            <person name="Holder J."/>
            <person name="Sullivan T.D."/>
            <person name="Marty A.J."/>
            <person name="Carmen J.C."/>
            <person name="Chen Z."/>
            <person name="Ding L."/>
            <person name="Gujja S."/>
            <person name="Magrini V."/>
            <person name="Misas E."/>
            <person name="Mitreva M."/>
            <person name="Priest M."/>
            <person name="Saif S."/>
            <person name="Whiston E.A."/>
            <person name="Young S."/>
            <person name="Zeng Q."/>
            <person name="Goldman W.E."/>
            <person name="Mardis E.R."/>
            <person name="Taylor J.W."/>
            <person name="McEwen J.G."/>
            <person name="Clay O.K."/>
            <person name="Klein B.S."/>
            <person name="Cuomo C.A."/>
        </authorList>
    </citation>
    <scope>NUCLEOTIDE SEQUENCE [LARGE SCALE GENOMIC DNA]</scope>
    <source>
        <strain evidence="18">SLH14081</strain>
    </source>
</reference>
<keyword evidence="5 14" id="KW-0999">Mitochondrion inner membrane</keyword>
<keyword evidence="7 14" id="KW-0653">Protein transport</keyword>
<dbReference type="Pfam" id="PF02953">
    <property type="entry name" value="zf-Tim10_DDP"/>
    <property type="match status" value="1"/>
</dbReference>
<evidence type="ECO:0000256" key="2">
    <source>
        <dbReference type="ARBA" id="ARBA00006720"/>
    </source>
</evidence>
<evidence type="ECO:0000256" key="1">
    <source>
        <dbReference type="ARBA" id="ARBA00004137"/>
    </source>
</evidence>
<dbReference type="SUPFAM" id="SSF144122">
    <property type="entry name" value="Tim10-like"/>
    <property type="match status" value="1"/>
</dbReference>
<keyword evidence="11 14" id="KW-0143">Chaperone</keyword>
<keyword evidence="10 14" id="KW-1015">Disulfide bond</keyword>
<evidence type="ECO:0000256" key="13">
    <source>
        <dbReference type="ARBA" id="ARBA00025862"/>
    </source>
</evidence>
<protein>
    <recommendedName>
        <fullName evidence="14">Mitochondrial import inner membrane translocase subunit</fullName>
    </recommendedName>
</protein>
<dbReference type="STRING" id="559298.A0A179USD8"/>
<dbReference type="OrthoDB" id="7813104at2759"/>
<gene>
    <name evidence="17" type="ORF">BDBG_05662</name>
</gene>
<dbReference type="GO" id="GO:0046872">
    <property type="term" value="F:metal ion binding"/>
    <property type="evidence" value="ECO:0007669"/>
    <property type="project" value="UniProtKB-KW"/>
</dbReference>
<comment type="subcellular location">
    <subcellularLocation>
        <location evidence="1 14">Mitochondrion inner membrane</location>
        <topology evidence="1 14">Peripheral membrane protein</topology>
        <orientation evidence="1 14">Intermembrane side</orientation>
    </subcellularLocation>
</comment>
<evidence type="ECO:0000256" key="14">
    <source>
        <dbReference type="RuleBase" id="RU367043"/>
    </source>
</evidence>
<evidence type="ECO:0000256" key="8">
    <source>
        <dbReference type="ARBA" id="ARBA00023010"/>
    </source>
</evidence>
<accession>A0A179USD8</accession>
<comment type="domain">
    <text evidence="14">The twin CX3C motif contains 4 conserved Cys residues that form 2 disulfide bonds in the mitochondrial intermembrane space.</text>
</comment>
<dbReference type="AlphaFoldDB" id="A0A179USD8"/>